<reference evidence="8 9" key="1">
    <citation type="submission" date="2018-07" db="EMBL/GenBank/DDBJ databases">
        <title>Draft genome sequence of Ancylomarina sp. M1P.</title>
        <authorList>
            <person name="Yadav S."/>
            <person name="Villanueva L."/>
            <person name="Damste J.S.S."/>
        </authorList>
    </citation>
    <scope>NUCLEOTIDE SEQUENCE [LARGE SCALE GENOMIC DNA]</scope>
    <source>
        <strain evidence="8 9">M1P</strain>
    </source>
</reference>
<sequence length="304" mass="33450">MAFITKEKFLSNEWLAAYTYLILGSIIFAVSDILFVVPYKLAPGGVYGIATVLNTMFSWKISYCTFAMEIPLVILGTIILGPRFGIKTIVSIATILITVWIMETFVSVGYPKVILDPMLNTIVAGVFYGISIGLIFKSRATSGGSDIIAMILAKYTKLSLGKLVMIVDGIIVLFTLIQPTESGTIGWEFAIYSLIIIYIEGKIIDMVVSGASYHKTVMIVSDEYESIAAKIKNELMRGATIFTGTGAYSGQERKMVYSVMSRRELEILKLHIKEVDPEAFVNVTEANEIIGKGFQSLNDEEAGH</sequence>
<protein>
    <submittedName>
        <fullName evidence="8">YitT family protein</fullName>
    </submittedName>
</protein>
<gene>
    <name evidence="8" type="ORF">DWB61_08415</name>
</gene>
<dbReference type="CDD" id="cd16380">
    <property type="entry name" value="YitT_C"/>
    <property type="match status" value="1"/>
</dbReference>
<feature type="transmembrane region" description="Helical" evidence="6">
    <location>
        <begin position="158"/>
        <end position="177"/>
    </location>
</feature>
<evidence type="ECO:0000313" key="9">
    <source>
        <dbReference type="Proteomes" id="UP000285794"/>
    </source>
</evidence>
<name>A0A425Y356_9BACT</name>
<accession>A0A425Y356</accession>
<evidence type="ECO:0000256" key="2">
    <source>
        <dbReference type="ARBA" id="ARBA00022475"/>
    </source>
</evidence>
<evidence type="ECO:0000313" key="8">
    <source>
        <dbReference type="EMBL" id="RRG22218.1"/>
    </source>
</evidence>
<dbReference type="GO" id="GO:0005886">
    <property type="term" value="C:plasma membrane"/>
    <property type="evidence" value="ECO:0007669"/>
    <property type="project" value="UniProtKB-SubCell"/>
</dbReference>
<evidence type="ECO:0000256" key="4">
    <source>
        <dbReference type="ARBA" id="ARBA00022989"/>
    </source>
</evidence>
<comment type="subcellular location">
    <subcellularLocation>
        <location evidence="1">Cell membrane</location>
        <topology evidence="1">Multi-pass membrane protein</topology>
    </subcellularLocation>
</comment>
<dbReference type="InterPro" id="IPR051461">
    <property type="entry name" value="UPF0750_membrane"/>
</dbReference>
<dbReference type="Pfam" id="PF02588">
    <property type="entry name" value="YitT_membrane"/>
    <property type="match status" value="1"/>
</dbReference>
<feature type="transmembrane region" description="Helical" evidence="6">
    <location>
        <begin position="118"/>
        <end position="137"/>
    </location>
</feature>
<dbReference type="OrthoDB" id="1422399at2"/>
<dbReference type="EMBL" id="QQWG01000006">
    <property type="protein sequence ID" value="RRG22218.1"/>
    <property type="molecule type" value="Genomic_DNA"/>
</dbReference>
<dbReference type="AlphaFoldDB" id="A0A425Y356"/>
<dbReference type="PANTHER" id="PTHR33545">
    <property type="entry name" value="UPF0750 MEMBRANE PROTEIN YITT-RELATED"/>
    <property type="match status" value="1"/>
</dbReference>
<dbReference type="Proteomes" id="UP000285794">
    <property type="component" value="Unassembled WGS sequence"/>
</dbReference>
<organism evidence="8 9">
    <name type="scientific">Ancylomarina euxinus</name>
    <dbReference type="NCBI Taxonomy" id="2283627"/>
    <lineage>
        <taxon>Bacteria</taxon>
        <taxon>Pseudomonadati</taxon>
        <taxon>Bacteroidota</taxon>
        <taxon>Bacteroidia</taxon>
        <taxon>Marinilabiliales</taxon>
        <taxon>Marinifilaceae</taxon>
        <taxon>Ancylomarina</taxon>
    </lineage>
</organism>
<comment type="caution">
    <text evidence="8">The sequence shown here is derived from an EMBL/GenBank/DDBJ whole genome shotgun (WGS) entry which is preliminary data.</text>
</comment>
<feature type="transmembrane region" description="Helical" evidence="6">
    <location>
        <begin position="15"/>
        <end position="37"/>
    </location>
</feature>
<proteinExistence type="predicted"/>
<dbReference type="RefSeq" id="WP_125030447.1">
    <property type="nucleotide sequence ID" value="NZ_JAPXVP010000006.1"/>
</dbReference>
<feature type="transmembrane region" description="Helical" evidence="6">
    <location>
        <begin position="189"/>
        <end position="208"/>
    </location>
</feature>
<feature type="transmembrane region" description="Helical" evidence="6">
    <location>
        <begin position="57"/>
        <end position="81"/>
    </location>
</feature>
<evidence type="ECO:0000256" key="6">
    <source>
        <dbReference type="SAM" id="Phobius"/>
    </source>
</evidence>
<dbReference type="Gene3D" id="3.30.70.120">
    <property type="match status" value="1"/>
</dbReference>
<dbReference type="PANTHER" id="PTHR33545:SF9">
    <property type="entry name" value="UPF0750 MEMBRANE PROTEIN YITE"/>
    <property type="match status" value="1"/>
</dbReference>
<dbReference type="InterPro" id="IPR015867">
    <property type="entry name" value="N-reg_PII/ATP_PRibTrfase_C"/>
</dbReference>
<evidence type="ECO:0000256" key="3">
    <source>
        <dbReference type="ARBA" id="ARBA00022692"/>
    </source>
</evidence>
<evidence type="ECO:0000256" key="1">
    <source>
        <dbReference type="ARBA" id="ARBA00004651"/>
    </source>
</evidence>
<keyword evidence="5 6" id="KW-0472">Membrane</keyword>
<dbReference type="InterPro" id="IPR003740">
    <property type="entry name" value="YitT"/>
</dbReference>
<evidence type="ECO:0000256" key="5">
    <source>
        <dbReference type="ARBA" id="ARBA00023136"/>
    </source>
</evidence>
<dbReference type="Pfam" id="PF10035">
    <property type="entry name" value="DUF2179"/>
    <property type="match status" value="1"/>
</dbReference>
<keyword evidence="4 6" id="KW-1133">Transmembrane helix</keyword>
<keyword evidence="2" id="KW-1003">Cell membrane</keyword>
<keyword evidence="9" id="KW-1185">Reference proteome</keyword>
<dbReference type="InterPro" id="IPR019264">
    <property type="entry name" value="DUF2179"/>
</dbReference>
<evidence type="ECO:0000259" key="7">
    <source>
        <dbReference type="Pfam" id="PF10035"/>
    </source>
</evidence>
<keyword evidence="3 6" id="KW-0812">Transmembrane</keyword>
<dbReference type="PIRSF" id="PIRSF006483">
    <property type="entry name" value="Membrane_protein_YitT"/>
    <property type="match status" value="1"/>
</dbReference>
<feature type="transmembrane region" description="Helical" evidence="6">
    <location>
        <begin position="88"/>
        <end position="106"/>
    </location>
</feature>
<feature type="domain" description="DUF2179" evidence="7">
    <location>
        <begin position="237"/>
        <end position="291"/>
    </location>
</feature>